<dbReference type="GO" id="GO:0005737">
    <property type="term" value="C:cytoplasm"/>
    <property type="evidence" value="ECO:0007669"/>
    <property type="project" value="UniProtKB-SubCell"/>
</dbReference>
<comment type="subcellular location">
    <subcellularLocation>
        <location evidence="1">Cytoplasm</location>
    </subcellularLocation>
</comment>
<reference evidence="6" key="1">
    <citation type="submission" date="2025-08" db="UniProtKB">
        <authorList>
            <consortium name="Ensembl"/>
        </authorList>
    </citation>
    <scope>IDENTIFICATION</scope>
</reference>
<evidence type="ECO:0000256" key="3">
    <source>
        <dbReference type="ARBA" id="ARBA00022527"/>
    </source>
</evidence>
<dbReference type="PANTHER" id="PTHR46392:SF1">
    <property type="entry name" value="DUAL SERINE_THREONINE AND TYROSINE PROTEIN KINASE"/>
    <property type="match status" value="1"/>
</dbReference>
<protein>
    <submittedName>
        <fullName evidence="6">Dual serine/threonine and tyrosine protein kinase</fullName>
    </submittedName>
</protein>
<name>S4RUW2_PETMA</name>
<keyword evidence="4" id="KW-0808">Transferase</keyword>
<evidence type="ECO:0000256" key="5">
    <source>
        <dbReference type="ARBA" id="ARBA00022777"/>
    </source>
</evidence>
<keyword evidence="2" id="KW-0963">Cytoplasm</keyword>
<dbReference type="GO" id="GO:0044344">
    <property type="term" value="P:cellular response to fibroblast growth factor stimulus"/>
    <property type="evidence" value="ECO:0007669"/>
    <property type="project" value="TreeGrafter"/>
</dbReference>
<evidence type="ECO:0000256" key="4">
    <source>
        <dbReference type="ARBA" id="ARBA00022679"/>
    </source>
</evidence>
<reference evidence="6" key="2">
    <citation type="submission" date="2025-09" db="UniProtKB">
        <authorList>
            <consortium name="Ensembl"/>
        </authorList>
    </citation>
    <scope>IDENTIFICATION</scope>
</reference>
<dbReference type="Ensembl" id="ENSPMAT00000009041.1">
    <property type="protein sequence ID" value="ENSPMAP00000009002.1"/>
    <property type="gene ID" value="ENSPMAG00000008171.1"/>
</dbReference>
<evidence type="ECO:0000313" key="6">
    <source>
        <dbReference type="Ensembl" id="ENSPMAP00000009002.1"/>
    </source>
</evidence>
<dbReference type="AlphaFoldDB" id="S4RUW2"/>
<dbReference type="GeneTree" id="ENSGT00840000129948"/>
<dbReference type="GO" id="GO:0043066">
    <property type="term" value="P:negative regulation of apoptotic process"/>
    <property type="evidence" value="ECO:0007669"/>
    <property type="project" value="TreeGrafter"/>
</dbReference>
<dbReference type="PANTHER" id="PTHR46392">
    <property type="entry name" value="DUAL SERINE/THREONINE AND TYROSINE PROTEIN KINASE"/>
    <property type="match status" value="1"/>
</dbReference>
<evidence type="ECO:0000256" key="2">
    <source>
        <dbReference type="ARBA" id="ARBA00022490"/>
    </source>
</evidence>
<dbReference type="GO" id="GO:0004674">
    <property type="term" value="F:protein serine/threonine kinase activity"/>
    <property type="evidence" value="ECO:0007669"/>
    <property type="project" value="UniProtKB-KW"/>
</dbReference>
<dbReference type="GO" id="GO:0070374">
    <property type="term" value="P:positive regulation of ERK1 and ERK2 cascade"/>
    <property type="evidence" value="ECO:0007669"/>
    <property type="project" value="TreeGrafter"/>
</dbReference>
<dbReference type="InterPro" id="IPR051302">
    <property type="entry name" value="Dual_SerThr-Tyr_Kinase"/>
</dbReference>
<sequence>ADQRSCISFPAHELAYLHSVADCAPCLLIAGTSDGAKLRALECILGERVLPDLPSDGTAPLSSLAFVFDAKGPTSIDLPHIYLRTYVRACVFRAVRSHTWIIGAGRADRTTRVTPCARPRHQEVSVVLAPSRQLQPLTSALEELRSHLLPVLLYAVASERLSEADALELARLKQNFSEPVFFLRLPPAPPAPPAPAAPPYARLTTTYAKLERDLPSAGNSCGGTVLHRQLVGLDYLGGTTAGTSAGRAHSALTDCADRLPHFSRLALHARLVEATGVLGGVHARGLDLFISHAFDMARDLQITPRRLQYTRAKEEELYASLLEIANEKQEEIRQMIVDTLDSMRKQLLEEAATTEFADVPVSNGEPGSGRGVQRCSKHIQELVLNRLKEAVASKLIASVDYLRESFVGTLARCLDSLEKSGGDVTSNSLTSSHLKQILNAAYHVEVTFQSGSSVAYILWEQIKQVGQVYLTWTTPPALTAEWKRKVAQDTMDSLSASKLAKNICSQFRARLNHSHEAFASSLRQLEAKHSGRLERTEDMWLRVRKDHAPRLARLSLESRSLRDILLH</sequence>
<keyword evidence="3" id="KW-0723">Serine/threonine-protein kinase</keyword>
<dbReference type="HOGENOM" id="CLU_481101_0_0_1"/>
<keyword evidence="5" id="KW-0418">Kinase</keyword>
<organism evidence="6">
    <name type="scientific">Petromyzon marinus</name>
    <name type="common">Sea lamprey</name>
    <dbReference type="NCBI Taxonomy" id="7757"/>
    <lineage>
        <taxon>Eukaryota</taxon>
        <taxon>Metazoa</taxon>
        <taxon>Chordata</taxon>
        <taxon>Craniata</taxon>
        <taxon>Vertebrata</taxon>
        <taxon>Cyclostomata</taxon>
        <taxon>Hyperoartia</taxon>
        <taxon>Petromyzontiformes</taxon>
        <taxon>Petromyzontidae</taxon>
        <taxon>Petromyzon</taxon>
    </lineage>
</organism>
<dbReference type="STRING" id="7757.ENSPMAP00000009002"/>
<accession>S4RUW2</accession>
<proteinExistence type="predicted"/>
<evidence type="ECO:0000256" key="1">
    <source>
        <dbReference type="ARBA" id="ARBA00004496"/>
    </source>
</evidence>
<dbReference type="OMA" id="MARDIMI"/>
<dbReference type="GO" id="GO:0045743">
    <property type="term" value="P:positive regulation of fibroblast growth factor receptor signaling pathway"/>
    <property type="evidence" value="ECO:0007669"/>
    <property type="project" value="TreeGrafter"/>
</dbReference>